<dbReference type="SUPFAM" id="SSF56219">
    <property type="entry name" value="DNase I-like"/>
    <property type="match status" value="1"/>
</dbReference>
<keyword evidence="2" id="KW-1185">Reference proteome</keyword>
<organism evidence="1 2">
    <name type="scientific">Collybiopsis luxurians FD-317 M1</name>
    <dbReference type="NCBI Taxonomy" id="944289"/>
    <lineage>
        <taxon>Eukaryota</taxon>
        <taxon>Fungi</taxon>
        <taxon>Dikarya</taxon>
        <taxon>Basidiomycota</taxon>
        <taxon>Agaricomycotina</taxon>
        <taxon>Agaricomycetes</taxon>
        <taxon>Agaricomycetidae</taxon>
        <taxon>Agaricales</taxon>
        <taxon>Marasmiineae</taxon>
        <taxon>Omphalotaceae</taxon>
        <taxon>Collybiopsis</taxon>
        <taxon>Collybiopsis luxurians</taxon>
    </lineage>
</organism>
<name>A0A0D0C0I2_9AGAR</name>
<dbReference type="InterPro" id="IPR036691">
    <property type="entry name" value="Endo/exonu/phosph_ase_sf"/>
</dbReference>
<evidence type="ECO:0000313" key="2">
    <source>
        <dbReference type="Proteomes" id="UP000053593"/>
    </source>
</evidence>
<dbReference type="Proteomes" id="UP000053593">
    <property type="component" value="Unassembled WGS sequence"/>
</dbReference>
<gene>
    <name evidence="1" type="ORF">GYMLUDRAFT_65007</name>
</gene>
<proteinExistence type="predicted"/>
<dbReference type="EMBL" id="KN834873">
    <property type="protein sequence ID" value="KIK51087.1"/>
    <property type="molecule type" value="Genomic_DNA"/>
</dbReference>
<accession>A0A0D0C0I2</accession>
<evidence type="ECO:0000313" key="1">
    <source>
        <dbReference type="EMBL" id="KIK51087.1"/>
    </source>
</evidence>
<dbReference type="Gene3D" id="3.60.10.10">
    <property type="entry name" value="Endonuclease/exonuclease/phosphatase"/>
    <property type="match status" value="1"/>
</dbReference>
<protein>
    <submittedName>
        <fullName evidence="1">Unplaced genomic scaffold GYMLUscaffold_125, whole genome shotgun sequence</fullName>
    </submittedName>
</protein>
<sequence length="168" mass="19207">MNLPKLDGMGGDYNLALTSNDCMPAHVDNRDALVALEKFHSRFNLVDGWRQFNDNKPGFTFRQAETRSRIDRIYLSNEFMRDSSDWDIVTPNITSDHDMVTAAIMDPIAPFIGKGRWTTPLAIIKHKGFKEEVAQELICLKTELSAVSYVRGFTNTSNKQTSWKKFKE</sequence>
<dbReference type="OrthoDB" id="3264871at2759"/>
<dbReference type="AlphaFoldDB" id="A0A0D0C0I2"/>
<dbReference type="HOGENOM" id="CLU_1586659_0_0_1"/>
<reference evidence="1 2" key="1">
    <citation type="submission" date="2014-04" db="EMBL/GenBank/DDBJ databases">
        <title>Evolutionary Origins and Diversification of the Mycorrhizal Mutualists.</title>
        <authorList>
            <consortium name="DOE Joint Genome Institute"/>
            <consortium name="Mycorrhizal Genomics Consortium"/>
            <person name="Kohler A."/>
            <person name="Kuo A."/>
            <person name="Nagy L.G."/>
            <person name="Floudas D."/>
            <person name="Copeland A."/>
            <person name="Barry K.W."/>
            <person name="Cichocki N."/>
            <person name="Veneault-Fourrey C."/>
            <person name="LaButti K."/>
            <person name="Lindquist E.A."/>
            <person name="Lipzen A."/>
            <person name="Lundell T."/>
            <person name="Morin E."/>
            <person name="Murat C."/>
            <person name="Riley R."/>
            <person name="Ohm R."/>
            <person name="Sun H."/>
            <person name="Tunlid A."/>
            <person name="Henrissat B."/>
            <person name="Grigoriev I.V."/>
            <person name="Hibbett D.S."/>
            <person name="Martin F."/>
        </authorList>
    </citation>
    <scope>NUCLEOTIDE SEQUENCE [LARGE SCALE GENOMIC DNA]</scope>
    <source>
        <strain evidence="1 2">FD-317 M1</strain>
    </source>
</reference>